<dbReference type="InterPro" id="IPR050256">
    <property type="entry name" value="Glycosyltransferase_2"/>
</dbReference>
<reference evidence="3 4" key="1">
    <citation type="submission" date="2019-12" db="EMBL/GenBank/DDBJ databases">
        <authorList>
            <person name="Yang R."/>
        </authorList>
    </citation>
    <scope>NUCLEOTIDE SEQUENCE [LARGE SCALE GENOMIC DNA]</scope>
    <source>
        <strain evidence="3 4">DONG20-135</strain>
    </source>
</reference>
<reference evidence="3 4" key="2">
    <citation type="submission" date="2020-01" db="EMBL/GenBank/DDBJ databases">
        <title>Clostridiaceae sp. nov. isolated from the gut of human by culturomics.</title>
        <authorList>
            <person name="Chang Y."/>
        </authorList>
    </citation>
    <scope>NUCLEOTIDE SEQUENCE [LARGE SCALE GENOMIC DNA]</scope>
    <source>
        <strain evidence="3 4">DONG20-135</strain>
    </source>
</reference>
<dbReference type="InterPro" id="IPR001173">
    <property type="entry name" value="Glyco_trans_2-like"/>
</dbReference>
<dbReference type="CDD" id="cd04187">
    <property type="entry name" value="DPM1_like_bac"/>
    <property type="match status" value="1"/>
</dbReference>
<dbReference type="InterPro" id="IPR029044">
    <property type="entry name" value="Nucleotide-diphossugar_trans"/>
</dbReference>
<accession>A0A6N8U7H9</accession>
<keyword evidence="1" id="KW-0812">Transmembrane</keyword>
<keyword evidence="1" id="KW-1133">Transmembrane helix</keyword>
<dbReference type="PANTHER" id="PTHR48090">
    <property type="entry name" value="UNDECAPRENYL-PHOSPHATE 4-DEOXY-4-FORMAMIDO-L-ARABINOSE TRANSFERASE-RELATED"/>
    <property type="match status" value="1"/>
</dbReference>
<organism evidence="3 4">
    <name type="scientific">Copranaerobaculum intestinale</name>
    <dbReference type="NCBI Taxonomy" id="2692629"/>
    <lineage>
        <taxon>Bacteria</taxon>
        <taxon>Bacillati</taxon>
        <taxon>Bacillota</taxon>
        <taxon>Erysipelotrichia</taxon>
        <taxon>Erysipelotrichales</taxon>
        <taxon>Erysipelotrichaceae</taxon>
        <taxon>Copranaerobaculum</taxon>
    </lineage>
</organism>
<proteinExistence type="predicted"/>
<keyword evidence="4" id="KW-1185">Reference proteome</keyword>
<dbReference type="SUPFAM" id="SSF53448">
    <property type="entry name" value="Nucleotide-diphospho-sugar transferases"/>
    <property type="match status" value="1"/>
</dbReference>
<protein>
    <submittedName>
        <fullName evidence="3">Glycosyltransferase</fullName>
    </submittedName>
</protein>
<dbReference type="GO" id="GO:0005886">
    <property type="term" value="C:plasma membrane"/>
    <property type="evidence" value="ECO:0007669"/>
    <property type="project" value="TreeGrafter"/>
</dbReference>
<dbReference type="GO" id="GO:0016740">
    <property type="term" value="F:transferase activity"/>
    <property type="evidence" value="ECO:0007669"/>
    <property type="project" value="UniProtKB-KW"/>
</dbReference>
<evidence type="ECO:0000259" key="2">
    <source>
        <dbReference type="Pfam" id="PF00535"/>
    </source>
</evidence>
<feature type="transmembrane region" description="Helical" evidence="1">
    <location>
        <begin position="235"/>
        <end position="258"/>
    </location>
</feature>
<dbReference type="Pfam" id="PF00535">
    <property type="entry name" value="Glycos_transf_2"/>
    <property type="match status" value="1"/>
</dbReference>
<sequence>MDVFDACKDIVTIVVPCFNEEAALPHFYTAVSEVVQDMPIQYEFHFVNDGSTDGTLEILHQLSNQDPHVYYDSFSRNFGKEAAMYAGLKASRGNYVVIMDADLQHPPKLLKTMYERLQESGADCAAAHRVDRTGEGSLRNFCSRKFYQLINAICCVKMDDGAGDYRMMSRQMVDSLLSFHEVNRYSKGLFSYIGFQTIWIDYENVNRQEGTSKWSMRSLFLYALEGITAFSNVPLLLAAVFGLIFCLVGFIILLYILFFRFDKVFLIICLLFFIGGMQMLFTGIFGEYLAKNVAEARHRPLYIIKETNRRQY</sequence>
<evidence type="ECO:0000256" key="1">
    <source>
        <dbReference type="SAM" id="Phobius"/>
    </source>
</evidence>
<comment type="caution">
    <text evidence="3">The sequence shown here is derived from an EMBL/GenBank/DDBJ whole genome shotgun (WGS) entry which is preliminary data.</text>
</comment>
<dbReference type="Proteomes" id="UP000434036">
    <property type="component" value="Unassembled WGS sequence"/>
</dbReference>
<keyword evidence="3" id="KW-0808">Transferase</keyword>
<name>A0A6N8U7H9_9FIRM</name>
<evidence type="ECO:0000313" key="3">
    <source>
        <dbReference type="EMBL" id="MXQ73790.1"/>
    </source>
</evidence>
<feature type="transmembrane region" description="Helical" evidence="1">
    <location>
        <begin position="264"/>
        <end position="290"/>
    </location>
</feature>
<keyword evidence="1" id="KW-0472">Membrane</keyword>
<gene>
    <name evidence="3" type="ORF">GSF08_07540</name>
</gene>
<dbReference type="PANTHER" id="PTHR48090:SF8">
    <property type="entry name" value="GLYCOSYLTRANSFERASE CSBB-RELATED"/>
    <property type="match status" value="1"/>
</dbReference>
<dbReference type="AlphaFoldDB" id="A0A6N8U7H9"/>
<evidence type="ECO:0000313" key="4">
    <source>
        <dbReference type="Proteomes" id="UP000434036"/>
    </source>
</evidence>
<dbReference type="EMBL" id="WUUQ01000002">
    <property type="protein sequence ID" value="MXQ73790.1"/>
    <property type="molecule type" value="Genomic_DNA"/>
</dbReference>
<dbReference type="Gene3D" id="3.90.550.10">
    <property type="entry name" value="Spore Coat Polysaccharide Biosynthesis Protein SpsA, Chain A"/>
    <property type="match status" value="1"/>
</dbReference>
<feature type="domain" description="Glycosyltransferase 2-like" evidence="2">
    <location>
        <begin position="12"/>
        <end position="176"/>
    </location>
</feature>